<keyword evidence="2" id="KW-1185">Reference proteome</keyword>
<gene>
    <name evidence="1" type="ORF">JGI23_01864</name>
</gene>
<protein>
    <submittedName>
        <fullName evidence="1">Uncharacterized protein</fullName>
    </submittedName>
</protein>
<sequence>INTIVVRFLGFNNRILAVPLLDRNVDWLMFLRRKNLPLP</sequence>
<dbReference type="EMBL" id="CZVW01000032">
    <property type="protein sequence ID" value="CUT05036.1"/>
    <property type="molecule type" value="Genomic_DNA"/>
</dbReference>
<dbReference type="AlphaFoldDB" id="A0A0P1P0B8"/>
<organism evidence="1 2">
    <name type="scientific">Candidatus Chryseopegocella kryptomonas</name>
    <dbReference type="NCBI Taxonomy" id="1633643"/>
    <lineage>
        <taxon>Bacteria</taxon>
        <taxon>Pseudomonadati</taxon>
        <taxon>Candidatus Kryptoniota</taxon>
        <taxon>Candidatus Chryseopegocella</taxon>
    </lineage>
</organism>
<dbReference type="Proteomes" id="UP000199197">
    <property type="component" value="Unassembled WGS sequence"/>
</dbReference>
<feature type="non-terminal residue" evidence="1">
    <location>
        <position position="1"/>
    </location>
</feature>
<accession>A0A0P1P0B8</accession>
<evidence type="ECO:0000313" key="1">
    <source>
        <dbReference type="EMBL" id="CUT05036.1"/>
    </source>
</evidence>
<reference evidence="2" key="1">
    <citation type="submission" date="2015-11" db="EMBL/GenBank/DDBJ databases">
        <authorList>
            <person name="Varghese N."/>
        </authorList>
    </citation>
    <scope>NUCLEOTIDE SEQUENCE [LARGE SCALE GENOMIC DNA]</scope>
    <source>
        <strain evidence="2">JGI-23</strain>
    </source>
</reference>
<proteinExistence type="predicted"/>
<name>A0A0P1P0B8_9BACT</name>
<evidence type="ECO:0000313" key="2">
    <source>
        <dbReference type="Proteomes" id="UP000199197"/>
    </source>
</evidence>